<evidence type="ECO:0000256" key="5">
    <source>
        <dbReference type="ARBA" id="ARBA00022490"/>
    </source>
</evidence>
<feature type="compositionally biased region" description="Polar residues" evidence="14">
    <location>
        <begin position="512"/>
        <end position="529"/>
    </location>
</feature>
<evidence type="ECO:0000256" key="7">
    <source>
        <dbReference type="ARBA" id="ARBA00022728"/>
    </source>
</evidence>
<dbReference type="Gene3D" id="1.20.1390.10">
    <property type="entry name" value="PWI domain"/>
    <property type="match status" value="1"/>
</dbReference>
<feature type="compositionally biased region" description="Basic and acidic residues" evidence="14">
    <location>
        <begin position="348"/>
        <end position="362"/>
    </location>
</feature>
<evidence type="ECO:0000256" key="9">
    <source>
        <dbReference type="ARBA" id="ARBA00023054"/>
    </source>
</evidence>
<dbReference type="Proteomes" id="UP000301737">
    <property type="component" value="Unassembled WGS sequence"/>
</dbReference>
<feature type="compositionally biased region" description="Basic and acidic residues" evidence="14">
    <location>
        <begin position="423"/>
        <end position="437"/>
    </location>
</feature>
<gene>
    <name evidence="16" type="primary">SNU71</name>
    <name evidence="16" type="ORF">ZYGM_000074</name>
</gene>
<evidence type="ECO:0000256" key="4">
    <source>
        <dbReference type="ARBA" id="ARBA00014280"/>
    </source>
</evidence>
<keyword evidence="11" id="KW-0539">Nucleus</keyword>
<sequence length="613" mass="71614">MSEIIYVSPLLYLNSDAQWKSDGEKPGYIPILRADLYKFQESLKGILSTKNDHSTGKNANFNDLTNRMESDIAEYAANSVSGGVNQAATELTKFQSLQHFLPISIKQQLYTVSIIGIQVKVSNKGVETFLHRCIRLLLKHLEAAHQRYEDFWQSWTSVQSLETQEVFIRFSDIDTKLFALLVRLIQSWFQSDKRPEAAEIHMDVNTERLIEDQQVESQVPSDALLDSLKKLWQEMDQSPPDETQKQESEVEYRVDLSTLSDLPHDSLDQLCQDIIKFRTRVLTIEREKRVRESYEESKRRRQQMMMIFDHIRKSRRDAGDNRIELEEEIEEEEEEEEAEADNEDDWTLEERRQERQRQESDHRYKSLLNQLQFEWEPRLSDLQKKLYRANHYEQVKFEEQPLYLKELSHLAVDPHYDHHRSYRQQEEKSDEIDRNEHANQPTETKIQNREQVPDGQHSITAVYNNSEQHNAKENGTAEQQQQQQFKIKFAPQKVVDNSTNASSTQEDGEKSPSVQVPSTAATTAPNTIKNAPDILPEDGLDNKLEELNHSGLVQELVKEYLGVYEQELVDYIFDTIRNGRNRVTLLTELRETFDEDAETIVNNIWGSVHLTTT</sequence>
<dbReference type="AlphaFoldDB" id="A0A4C2EBZ9"/>
<comment type="caution">
    <text evidence="16">The sequence shown here is derived from an EMBL/GenBank/DDBJ whole genome shotgun (WGS) entry which is preliminary data.</text>
</comment>
<feature type="region of interest" description="Disordered" evidence="14">
    <location>
        <begin position="327"/>
        <end position="362"/>
    </location>
</feature>
<dbReference type="Pfam" id="PF24826">
    <property type="entry name" value="SNU71_N"/>
    <property type="match status" value="1"/>
</dbReference>
<organism evidence="16 17">
    <name type="scientific">Zygosaccharomyces mellis</name>
    <dbReference type="NCBI Taxonomy" id="42258"/>
    <lineage>
        <taxon>Eukaryota</taxon>
        <taxon>Fungi</taxon>
        <taxon>Dikarya</taxon>
        <taxon>Ascomycota</taxon>
        <taxon>Saccharomycotina</taxon>
        <taxon>Saccharomycetes</taxon>
        <taxon>Saccharomycetales</taxon>
        <taxon>Saccharomycetaceae</taxon>
        <taxon>Zygosaccharomyces</taxon>
    </lineage>
</organism>
<comment type="subcellular location">
    <subcellularLocation>
        <location evidence="2">Cytoplasm</location>
    </subcellularLocation>
    <subcellularLocation>
        <location evidence="1">Nucleus</location>
    </subcellularLocation>
</comment>
<evidence type="ECO:0000256" key="10">
    <source>
        <dbReference type="ARBA" id="ARBA00023187"/>
    </source>
</evidence>
<evidence type="ECO:0000256" key="8">
    <source>
        <dbReference type="ARBA" id="ARBA00022884"/>
    </source>
</evidence>
<evidence type="ECO:0000256" key="14">
    <source>
        <dbReference type="SAM" id="MobiDB-lite"/>
    </source>
</evidence>
<keyword evidence="8" id="KW-0694">RNA-binding</keyword>
<feature type="region of interest" description="Disordered" evidence="14">
    <location>
        <begin position="490"/>
        <end position="532"/>
    </location>
</feature>
<evidence type="ECO:0000256" key="1">
    <source>
        <dbReference type="ARBA" id="ARBA00004123"/>
    </source>
</evidence>
<evidence type="ECO:0000256" key="11">
    <source>
        <dbReference type="ARBA" id="ARBA00023242"/>
    </source>
</evidence>
<feature type="region of interest" description="Disordered" evidence="14">
    <location>
        <begin position="415"/>
        <end position="454"/>
    </location>
</feature>
<dbReference type="InterPro" id="IPR057542">
    <property type="entry name" value="SNU71_RBD"/>
</dbReference>
<feature type="compositionally biased region" description="Polar residues" evidence="14">
    <location>
        <begin position="495"/>
        <end position="505"/>
    </location>
</feature>
<evidence type="ECO:0000313" key="17">
    <source>
        <dbReference type="Proteomes" id="UP000301737"/>
    </source>
</evidence>
<comment type="function">
    <text evidence="13">Component of the U1 snRNP particle, which recognizes and binds the 5'-splice site of pre-mRNA. Together with other non-snRNP factors, U1 snRNP forms the spliceosomal commitment complex, that targets pre-mRNA to the splicing pathway.</text>
</comment>
<keyword evidence="7" id="KW-0747">Spliceosome</keyword>
<name>A0A4C2EBZ9_9SACH</name>
<feature type="domain" description="PWI" evidence="15">
    <location>
        <begin position="541"/>
        <end position="613"/>
    </location>
</feature>
<evidence type="ECO:0000256" key="6">
    <source>
        <dbReference type="ARBA" id="ARBA00022664"/>
    </source>
</evidence>
<dbReference type="GO" id="GO:0006397">
    <property type="term" value="P:mRNA processing"/>
    <property type="evidence" value="ECO:0007669"/>
    <property type="project" value="UniProtKB-KW"/>
</dbReference>
<evidence type="ECO:0000256" key="3">
    <source>
        <dbReference type="ARBA" id="ARBA00005544"/>
    </source>
</evidence>
<evidence type="ECO:0000256" key="2">
    <source>
        <dbReference type="ARBA" id="ARBA00004496"/>
    </source>
</evidence>
<evidence type="ECO:0000259" key="15">
    <source>
        <dbReference type="SMART" id="SM00311"/>
    </source>
</evidence>
<keyword evidence="12" id="KW-0687">Ribonucleoprotein</keyword>
<keyword evidence="5" id="KW-0963">Cytoplasm</keyword>
<accession>A0A4C2EBZ9</accession>
<reference evidence="16 17" key="1">
    <citation type="submission" date="2019-01" db="EMBL/GenBank/DDBJ databases">
        <title>Draft Genome Sequencing of Zygosaccharomyces mellis Ca-7.</title>
        <authorList>
            <person name="Shiwa Y."/>
            <person name="Kanesaki Y."/>
            <person name="Ishige T."/>
            <person name="Mura K."/>
            <person name="Hori T."/>
            <person name="Tamura T."/>
        </authorList>
    </citation>
    <scope>NUCLEOTIDE SEQUENCE [LARGE SCALE GENOMIC DNA]</scope>
    <source>
        <strain evidence="16 17">Ca-7</strain>
    </source>
</reference>
<keyword evidence="10" id="KW-0508">mRNA splicing</keyword>
<dbReference type="InterPro" id="IPR002483">
    <property type="entry name" value="PWI_dom"/>
</dbReference>
<keyword evidence="9" id="KW-0175">Coiled coil</keyword>
<dbReference type="GO" id="GO:0005681">
    <property type="term" value="C:spliceosomal complex"/>
    <property type="evidence" value="ECO:0007669"/>
    <property type="project" value="UniProtKB-KW"/>
</dbReference>
<proteinExistence type="inferred from homology"/>
<dbReference type="Pfam" id="PF24825">
    <property type="entry name" value="SNU71_RBD"/>
    <property type="match status" value="1"/>
</dbReference>
<dbReference type="GO" id="GO:0005737">
    <property type="term" value="C:cytoplasm"/>
    <property type="evidence" value="ECO:0007669"/>
    <property type="project" value="UniProtKB-SubCell"/>
</dbReference>
<keyword evidence="6" id="KW-0507">mRNA processing</keyword>
<evidence type="ECO:0000256" key="12">
    <source>
        <dbReference type="ARBA" id="ARBA00023274"/>
    </source>
</evidence>
<dbReference type="InterPro" id="IPR057543">
    <property type="entry name" value="SNU71_N"/>
</dbReference>
<dbReference type="GO" id="GO:0008380">
    <property type="term" value="P:RNA splicing"/>
    <property type="evidence" value="ECO:0007669"/>
    <property type="project" value="UniProtKB-KW"/>
</dbReference>
<dbReference type="SMART" id="SM00311">
    <property type="entry name" value="PWI"/>
    <property type="match status" value="1"/>
</dbReference>
<comment type="similarity">
    <text evidence="3">Belongs to the SNU71 family.</text>
</comment>
<feature type="compositionally biased region" description="Acidic residues" evidence="14">
    <location>
        <begin position="327"/>
        <end position="347"/>
    </location>
</feature>
<dbReference type="EMBL" id="BIMX01000050">
    <property type="protein sequence ID" value="GCF01685.1"/>
    <property type="molecule type" value="Genomic_DNA"/>
</dbReference>
<dbReference type="OrthoDB" id="6275295at2759"/>
<dbReference type="GO" id="GO:0003723">
    <property type="term" value="F:RNA binding"/>
    <property type="evidence" value="ECO:0007669"/>
    <property type="project" value="UniProtKB-KW"/>
</dbReference>
<protein>
    <recommendedName>
        <fullName evidence="4">U1 small nuclear ribonucleoprotein component SNU71</fullName>
    </recommendedName>
</protein>
<keyword evidence="17" id="KW-1185">Reference proteome</keyword>
<evidence type="ECO:0000313" key="16">
    <source>
        <dbReference type="EMBL" id="GCF01685.1"/>
    </source>
</evidence>
<evidence type="ECO:0000256" key="13">
    <source>
        <dbReference type="ARBA" id="ARBA00025004"/>
    </source>
</evidence>